<sequence length="95" mass="11124">MANSIDIYKYSDRELFIEKEYSKSLFISMKEMENKGFDVAEYNISCKVAIDNTENKYFVFIYYPKILSSNQRGGKGIIQIYVNSKTNATKLFFAR</sequence>
<comment type="caution">
    <text evidence="1">The sequence shown here is derived from an EMBL/GenBank/DDBJ whole genome shotgun (WGS) entry which is preliminary data.</text>
</comment>
<keyword evidence="2" id="KW-1185">Reference proteome</keyword>
<protein>
    <submittedName>
        <fullName evidence="1">Uncharacterized protein</fullName>
    </submittedName>
</protein>
<dbReference type="AlphaFoldDB" id="I0UTY7"/>
<gene>
    <name evidence="1" type="ORF">HMPREF1324_1208</name>
</gene>
<dbReference type="EMBL" id="AJJQ01000024">
    <property type="protein sequence ID" value="EID51340.1"/>
    <property type="molecule type" value="Genomic_DNA"/>
</dbReference>
<evidence type="ECO:0000313" key="2">
    <source>
        <dbReference type="Proteomes" id="UP000004863"/>
    </source>
</evidence>
<evidence type="ECO:0000313" key="1">
    <source>
        <dbReference type="EMBL" id="EID51340.1"/>
    </source>
</evidence>
<dbReference type="RefSeq" id="WP_006887931.1">
    <property type="nucleotide sequence ID" value="NZ_AJJQ01000024.1"/>
</dbReference>
<accession>I0UTY7</accession>
<reference evidence="1" key="1">
    <citation type="submission" date="2012-03" db="EMBL/GenBank/DDBJ databases">
        <authorList>
            <person name="Durkin A.S."/>
            <person name="McCorrison J."/>
            <person name="Torralba M."/>
            <person name="Gillis M."/>
            <person name="Methe B."/>
            <person name="Sutton G."/>
            <person name="Nelson K.E."/>
        </authorList>
    </citation>
    <scope>NUCLEOTIDE SEQUENCE [LARGE SCALE GENOMIC DNA]</scope>
    <source>
        <strain evidence="1">F0474</strain>
    </source>
</reference>
<dbReference type="Proteomes" id="UP000004863">
    <property type="component" value="Unassembled WGS sequence"/>
</dbReference>
<organism evidence="1 2">
    <name type="scientific">Rothia aeria F0474</name>
    <dbReference type="NCBI Taxonomy" id="1125724"/>
    <lineage>
        <taxon>Bacteria</taxon>
        <taxon>Bacillati</taxon>
        <taxon>Actinomycetota</taxon>
        <taxon>Actinomycetes</taxon>
        <taxon>Micrococcales</taxon>
        <taxon>Micrococcaceae</taxon>
        <taxon>Rothia</taxon>
    </lineage>
</organism>
<proteinExistence type="predicted"/>
<name>I0UTY7_9MICC</name>